<reference evidence="6 7" key="1">
    <citation type="submission" date="2018-06" db="EMBL/GenBank/DDBJ databases">
        <title>Genomic Encyclopedia of Type Strains, Phase IV (KMG-IV): sequencing the most valuable type-strain genomes for metagenomic binning, comparative biology and taxonomic classification.</title>
        <authorList>
            <person name="Goeker M."/>
        </authorList>
    </citation>
    <scope>NUCLEOTIDE SEQUENCE [LARGE SCALE GENOMIC DNA]</scope>
    <source>
        <strain evidence="6 7">DSM 15140</strain>
    </source>
</reference>
<dbReference type="SMART" id="SM00849">
    <property type="entry name" value="Lactamase_B"/>
    <property type="match status" value="1"/>
</dbReference>
<sequence length="205" mass="22879">MNIKGLSLGDLGTNGYIIFKNNKALMIDPGGDAERLIYYLKQNDLQIIAILLTHAHFDHIGALDDVRDKYHAPVYLHDSEANWLADPSLNGSSIFPVSEVRCKPVDYYLQPGNMVIDSFEFNVIHTPGHSPGGISFVFDSEKFVVSGDCLFQNGIGRTDLPGGNQQELMNSIKQKLLQLPEDYTVYPGHGPKTTIKREKQMNPFL</sequence>
<dbReference type="InterPro" id="IPR051453">
    <property type="entry name" value="MBL_Glyoxalase_II"/>
</dbReference>
<evidence type="ECO:0000256" key="1">
    <source>
        <dbReference type="ARBA" id="ARBA00001947"/>
    </source>
</evidence>
<dbReference type="OrthoDB" id="9802248at2"/>
<comment type="cofactor">
    <cofactor evidence="1">
        <name>Zn(2+)</name>
        <dbReference type="ChEBI" id="CHEBI:29105"/>
    </cofactor>
</comment>
<dbReference type="PANTHER" id="PTHR46233">
    <property type="entry name" value="HYDROXYACYLGLUTATHIONE HYDROLASE GLOC"/>
    <property type="match status" value="1"/>
</dbReference>
<dbReference type="AlphaFoldDB" id="A0A366EG84"/>
<name>A0A366EG84_9BACI</name>
<dbReference type="Proteomes" id="UP000252254">
    <property type="component" value="Unassembled WGS sequence"/>
</dbReference>
<dbReference type="Pfam" id="PF00753">
    <property type="entry name" value="Lactamase_B"/>
    <property type="match status" value="1"/>
</dbReference>
<dbReference type="SUPFAM" id="SSF56281">
    <property type="entry name" value="Metallo-hydrolase/oxidoreductase"/>
    <property type="match status" value="1"/>
</dbReference>
<evidence type="ECO:0000256" key="3">
    <source>
        <dbReference type="ARBA" id="ARBA00022801"/>
    </source>
</evidence>
<dbReference type="InterPro" id="IPR001279">
    <property type="entry name" value="Metallo-B-lactamas"/>
</dbReference>
<dbReference type="Gene3D" id="3.60.15.10">
    <property type="entry name" value="Ribonuclease Z/Hydroxyacylglutathione hydrolase-like"/>
    <property type="match status" value="1"/>
</dbReference>
<proteinExistence type="predicted"/>
<dbReference type="CDD" id="cd06262">
    <property type="entry name" value="metallo-hydrolase-like_MBL-fold"/>
    <property type="match status" value="1"/>
</dbReference>
<evidence type="ECO:0000313" key="7">
    <source>
        <dbReference type="Proteomes" id="UP000252254"/>
    </source>
</evidence>
<keyword evidence="7" id="KW-1185">Reference proteome</keyword>
<organism evidence="6 7">
    <name type="scientific">Paraliobacillus ryukyuensis</name>
    <dbReference type="NCBI Taxonomy" id="200904"/>
    <lineage>
        <taxon>Bacteria</taxon>
        <taxon>Bacillati</taxon>
        <taxon>Bacillota</taxon>
        <taxon>Bacilli</taxon>
        <taxon>Bacillales</taxon>
        <taxon>Bacillaceae</taxon>
        <taxon>Paraliobacillus</taxon>
    </lineage>
</organism>
<accession>A0A366EG84</accession>
<dbReference type="InterPro" id="IPR036866">
    <property type="entry name" value="RibonucZ/Hydroxyglut_hydro"/>
</dbReference>
<evidence type="ECO:0000313" key="6">
    <source>
        <dbReference type="EMBL" id="RBP01404.1"/>
    </source>
</evidence>
<dbReference type="EMBL" id="QNRI01000001">
    <property type="protein sequence ID" value="RBP01404.1"/>
    <property type="molecule type" value="Genomic_DNA"/>
</dbReference>
<keyword evidence="2" id="KW-0479">Metal-binding</keyword>
<dbReference type="GO" id="GO:0046872">
    <property type="term" value="F:metal ion binding"/>
    <property type="evidence" value="ECO:0007669"/>
    <property type="project" value="UniProtKB-KW"/>
</dbReference>
<feature type="domain" description="Metallo-beta-lactamase" evidence="5">
    <location>
        <begin position="12"/>
        <end position="189"/>
    </location>
</feature>
<comment type="caution">
    <text evidence="6">The sequence shown here is derived from an EMBL/GenBank/DDBJ whole genome shotgun (WGS) entry which is preliminary data.</text>
</comment>
<protein>
    <submittedName>
        <fullName evidence="6">Glyoxylase-like metal-dependent hydrolase (Beta-lactamase superfamily II)</fullName>
    </submittedName>
</protein>
<keyword evidence="4" id="KW-0862">Zinc</keyword>
<evidence type="ECO:0000259" key="5">
    <source>
        <dbReference type="SMART" id="SM00849"/>
    </source>
</evidence>
<dbReference type="RefSeq" id="WP_113866035.1">
    <property type="nucleotide sequence ID" value="NZ_BAABQN010000001.1"/>
</dbReference>
<evidence type="ECO:0000256" key="2">
    <source>
        <dbReference type="ARBA" id="ARBA00022723"/>
    </source>
</evidence>
<dbReference type="PANTHER" id="PTHR46233:SF3">
    <property type="entry name" value="HYDROXYACYLGLUTATHIONE HYDROLASE GLOC"/>
    <property type="match status" value="1"/>
</dbReference>
<keyword evidence="3 6" id="KW-0378">Hydrolase</keyword>
<evidence type="ECO:0000256" key="4">
    <source>
        <dbReference type="ARBA" id="ARBA00022833"/>
    </source>
</evidence>
<gene>
    <name evidence="6" type="ORF">DES48_101140</name>
</gene>
<dbReference type="GO" id="GO:0016787">
    <property type="term" value="F:hydrolase activity"/>
    <property type="evidence" value="ECO:0007669"/>
    <property type="project" value="UniProtKB-KW"/>
</dbReference>
<dbReference type="STRING" id="200904.GCA_900168775_02521"/>